<dbReference type="EMBL" id="BPLQ01010886">
    <property type="protein sequence ID" value="GIY54181.1"/>
    <property type="molecule type" value="Genomic_DNA"/>
</dbReference>
<sequence length="102" mass="11396">MSSHVSSSYLLMVNSIWNGLVVKDVCLMGGNNTRFKFKLPASKFQHPPLTRTIAFTTKCPSFERHPLSTGDAPTVFHSIESFEEWVTFADSAMSPLRDKSSL</sequence>
<gene>
    <name evidence="1" type="ORF">CDAR_618021</name>
</gene>
<evidence type="ECO:0000313" key="2">
    <source>
        <dbReference type="Proteomes" id="UP001054837"/>
    </source>
</evidence>
<accession>A0AAV4U8X9</accession>
<dbReference type="AlphaFoldDB" id="A0AAV4U8X9"/>
<protein>
    <submittedName>
        <fullName evidence="1">Uncharacterized protein</fullName>
    </submittedName>
</protein>
<proteinExistence type="predicted"/>
<keyword evidence="2" id="KW-1185">Reference proteome</keyword>
<dbReference type="Proteomes" id="UP001054837">
    <property type="component" value="Unassembled WGS sequence"/>
</dbReference>
<comment type="caution">
    <text evidence="1">The sequence shown here is derived from an EMBL/GenBank/DDBJ whole genome shotgun (WGS) entry which is preliminary data.</text>
</comment>
<name>A0AAV4U8X9_9ARAC</name>
<organism evidence="1 2">
    <name type="scientific">Caerostris darwini</name>
    <dbReference type="NCBI Taxonomy" id="1538125"/>
    <lineage>
        <taxon>Eukaryota</taxon>
        <taxon>Metazoa</taxon>
        <taxon>Ecdysozoa</taxon>
        <taxon>Arthropoda</taxon>
        <taxon>Chelicerata</taxon>
        <taxon>Arachnida</taxon>
        <taxon>Araneae</taxon>
        <taxon>Araneomorphae</taxon>
        <taxon>Entelegynae</taxon>
        <taxon>Araneoidea</taxon>
        <taxon>Araneidae</taxon>
        <taxon>Caerostris</taxon>
    </lineage>
</organism>
<reference evidence="1 2" key="1">
    <citation type="submission" date="2021-06" db="EMBL/GenBank/DDBJ databases">
        <title>Caerostris darwini draft genome.</title>
        <authorList>
            <person name="Kono N."/>
            <person name="Arakawa K."/>
        </authorList>
    </citation>
    <scope>NUCLEOTIDE SEQUENCE [LARGE SCALE GENOMIC DNA]</scope>
</reference>
<evidence type="ECO:0000313" key="1">
    <source>
        <dbReference type="EMBL" id="GIY54181.1"/>
    </source>
</evidence>